<evidence type="ECO:0000313" key="1">
    <source>
        <dbReference type="EMBL" id="JAD70030.1"/>
    </source>
</evidence>
<reference evidence="1" key="1">
    <citation type="submission" date="2014-09" db="EMBL/GenBank/DDBJ databases">
        <authorList>
            <person name="Magalhaes I.L.F."/>
            <person name="Oliveira U."/>
            <person name="Santos F.R."/>
            <person name="Vidigal T.H.D.A."/>
            <person name="Brescovit A.D."/>
            <person name="Santos A.J."/>
        </authorList>
    </citation>
    <scope>NUCLEOTIDE SEQUENCE</scope>
    <source>
        <tissue evidence="1">Shoot tissue taken approximately 20 cm above the soil surface</tissue>
    </source>
</reference>
<reference evidence="1" key="2">
    <citation type="journal article" date="2015" name="Data Brief">
        <title>Shoot transcriptome of the giant reed, Arundo donax.</title>
        <authorList>
            <person name="Barrero R.A."/>
            <person name="Guerrero F.D."/>
            <person name="Moolhuijzen P."/>
            <person name="Goolsby J.A."/>
            <person name="Tidwell J."/>
            <person name="Bellgard S.E."/>
            <person name="Bellgard M.I."/>
        </authorList>
    </citation>
    <scope>NUCLEOTIDE SEQUENCE</scope>
    <source>
        <tissue evidence="1">Shoot tissue taken approximately 20 cm above the soil surface</tissue>
    </source>
</reference>
<sequence length="59" mass="7053">MQRHGMQHMFCFFLHFLSMKLATASSFPVYKTSNRKSTQSWCSLLLSFRKMWSSIFQLL</sequence>
<accession>A0A0A9TDB0</accession>
<protein>
    <submittedName>
        <fullName evidence="1">Uncharacterized protein</fullName>
    </submittedName>
</protein>
<dbReference type="AlphaFoldDB" id="A0A0A9TDB0"/>
<proteinExistence type="predicted"/>
<dbReference type="EMBL" id="GBRH01227865">
    <property type="protein sequence ID" value="JAD70030.1"/>
    <property type="molecule type" value="Transcribed_RNA"/>
</dbReference>
<organism evidence="1">
    <name type="scientific">Arundo donax</name>
    <name type="common">Giant reed</name>
    <name type="synonym">Donax arundinaceus</name>
    <dbReference type="NCBI Taxonomy" id="35708"/>
    <lineage>
        <taxon>Eukaryota</taxon>
        <taxon>Viridiplantae</taxon>
        <taxon>Streptophyta</taxon>
        <taxon>Embryophyta</taxon>
        <taxon>Tracheophyta</taxon>
        <taxon>Spermatophyta</taxon>
        <taxon>Magnoliopsida</taxon>
        <taxon>Liliopsida</taxon>
        <taxon>Poales</taxon>
        <taxon>Poaceae</taxon>
        <taxon>PACMAD clade</taxon>
        <taxon>Arundinoideae</taxon>
        <taxon>Arundineae</taxon>
        <taxon>Arundo</taxon>
    </lineage>
</organism>
<name>A0A0A9TDB0_ARUDO</name>